<dbReference type="Pfam" id="PF00905">
    <property type="entry name" value="Transpeptidase"/>
    <property type="match status" value="1"/>
</dbReference>
<evidence type="ECO:0000256" key="3">
    <source>
        <dbReference type="ARBA" id="ARBA00022645"/>
    </source>
</evidence>
<comment type="catalytic activity">
    <reaction evidence="13">
        <text>[GlcNAc-(1-&gt;4)-Mur2Ac(oyl-L-Ala-gamma-D-Glu-L-Lys-D-Ala-D-Ala)](n)-di-trans,octa-cis-undecaprenyl diphosphate + beta-D-GlcNAc-(1-&gt;4)-Mur2Ac(oyl-L-Ala-gamma-D-Glu-L-Lys-D-Ala-D-Ala)-di-trans,octa-cis-undecaprenyl diphosphate = [GlcNAc-(1-&gt;4)-Mur2Ac(oyl-L-Ala-gamma-D-Glu-L-Lys-D-Ala-D-Ala)](n+1)-di-trans,octa-cis-undecaprenyl diphosphate + di-trans,octa-cis-undecaprenyl diphosphate + H(+)</text>
        <dbReference type="Rhea" id="RHEA:23708"/>
        <dbReference type="Rhea" id="RHEA-COMP:9602"/>
        <dbReference type="Rhea" id="RHEA-COMP:9603"/>
        <dbReference type="ChEBI" id="CHEBI:15378"/>
        <dbReference type="ChEBI" id="CHEBI:58405"/>
        <dbReference type="ChEBI" id="CHEBI:60033"/>
        <dbReference type="ChEBI" id="CHEBI:78435"/>
        <dbReference type="EC" id="2.4.99.28"/>
    </reaction>
</comment>
<evidence type="ECO:0000256" key="12">
    <source>
        <dbReference type="ARBA" id="ARBA00034000"/>
    </source>
</evidence>
<evidence type="ECO:0000313" key="16">
    <source>
        <dbReference type="EMBL" id="BDI31030.1"/>
    </source>
</evidence>
<keyword evidence="15" id="KW-0812">Transmembrane</keyword>
<keyword evidence="6" id="KW-0808">Transferase</keyword>
<evidence type="ECO:0000256" key="5">
    <source>
        <dbReference type="ARBA" id="ARBA00022676"/>
    </source>
</evidence>
<dbReference type="InterPro" id="IPR023346">
    <property type="entry name" value="Lysozyme-like_dom_sf"/>
</dbReference>
<gene>
    <name evidence="16" type="ORF">CCAX7_30810</name>
</gene>
<feature type="compositionally biased region" description="Low complexity" evidence="14">
    <location>
        <begin position="827"/>
        <end position="843"/>
    </location>
</feature>
<dbReference type="InterPro" id="IPR001264">
    <property type="entry name" value="Glyco_trans_51"/>
</dbReference>
<comment type="similarity">
    <text evidence="1">In the C-terminal section; belongs to the transpeptidase family.</text>
</comment>
<feature type="region of interest" description="Disordered" evidence="14">
    <location>
        <begin position="1"/>
        <end position="38"/>
    </location>
</feature>
<feature type="region of interest" description="Disordered" evidence="14">
    <location>
        <begin position="671"/>
        <end position="845"/>
    </location>
</feature>
<dbReference type="FunCoup" id="A0A402CSM9">
    <property type="interactions" value="35"/>
</dbReference>
<dbReference type="EMBL" id="AP025739">
    <property type="protein sequence ID" value="BDI31030.1"/>
    <property type="molecule type" value="Genomic_DNA"/>
</dbReference>
<sequence>MATTGTPRRPPGSGGDGSRGSQPPPNPPSRRGGRARKAPRRRSFWRSLWTFLQAIVLVILVVLCFGIGYVWLQIRNSKSTVIPTFNPPGRTAILSSDGVALATVFTENRQVVSISKIPKDLQNATVALEDQRFYQHNGIDFWGIGRALTRNLRSGELKGEGASTLTQQLARTTGVDGLTREKSIQRKVHEWIIANQIEKNFTKQQILEAYLNQVNYGSGAYGVEAAAGTYFGKDVQDLDLAECALLAGLPNRPSYWNPYKDKDLSRKQRDIVLGRMLDQKYITNDQYQKALAEPIHLASPKAPKRGSQIYHAPFFVNFVMEQLKAKYGEDYLLRGNLRVYTTLNWEMQQVAEEEVRKQVDINARSGPNQACLVAIDPKTGQIKALVGGVDYGVSNFNIATQARRQPGSLFKAIVYAGAIDSDLVTEDTSVLDARISFETGAGTWTPQDDNGYSDRRVTLREAMAQSINVPAVKVLKEFGPTNAVRYARVMGIESPLDPVLSLALGSSGVTPLEMTSAYATFANGGNHPVTSAFTRVEETDGTTIEDIPAAIETHVISPKAAKQVDDMLRAVVTDRYGTGYKAGVIPDAHGKTGTTQGHKDTWFIGYTPNLVVGVWAGRPVRASKHHPASYGEEMGGNSWGATECVPIWTAFMQRAEPIFVKAVQKELSRIKPAPKKEDAKPADAAAAGTTTGDQNADPKKPRHKHHDGTGDTADTSTDSAAPAAADKTPDVTDNGDGTVTVNVDNDTGLIAPPGAPNSSRSTFAKGSEPTQRTPDYGKAHDLTGDSPSASATDNSGDNAPADAPPDAPVTPRRHADAPAPSPDPVRDIAIPAIPRARAPHIPAAPRPKRVEYVTVSINPEDGLLATKWDPEVVEKTFVKGQEPHRHSHLHRPPPGEAQ</sequence>
<dbReference type="GO" id="GO:0006508">
    <property type="term" value="P:proteolysis"/>
    <property type="evidence" value="ECO:0007669"/>
    <property type="project" value="UniProtKB-KW"/>
</dbReference>
<dbReference type="SUPFAM" id="SSF56601">
    <property type="entry name" value="beta-lactamase/transpeptidase-like"/>
    <property type="match status" value="1"/>
</dbReference>
<reference evidence="16 17" key="1">
    <citation type="journal article" date="2019" name="Int. J. Syst. Evol. Microbiol.">
        <title>Capsulimonas corticalis gen. nov., sp. nov., an aerobic capsulated bacterium, of a novel bacterial order, Capsulimonadales ord. nov., of the class Armatimonadia of the phylum Armatimonadetes.</title>
        <authorList>
            <person name="Li J."/>
            <person name="Kudo C."/>
            <person name="Tonouchi A."/>
        </authorList>
    </citation>
    <scope>NUCLEOTIDE SEQUENCE [LARGE SCALE GENOMIC DNA]</scope>
    <source>
        <strain evidence="16 17">AX-7</strain>
    </source>
</reference>
<organism evidence="16 17">
    <name type="scientific">Capsulimonas corticalis</name>
    <dbReference type="NCBI Taxonomy" id="2219043"/>
    <lineage>
        <taxon>Bacteria</taxon>
        <taxon>Bacillati</taxon>
        <taxon>Armatimonadota</taxon>
        <taxon>Armatimonadia</taxon>
        <taxon>Capsulimonadales</taxon>
        <taxon>Capsulimonadaceae</taxon>
        <taxon>Capsulimonas</taxon>
    </lineage>
</organism>
<evidence type="ECO:0000256" key="15">
    <source>
        <dbReference type="SAM" id="Phobius"/>
    </source>
</evidence>
<dbReference type="RefSeq" id="WP_165864031.1">
    <property type="nucleotide sequence ID" value="NZ_AP025739.1"/>
</dbReference>
<accession>A0A402CSM9</accession>
<proteinExistence type="inferred from homology"/>
<dbReference type="GO" id="GO:0009252">
    <property type="term" value="P:peptidoglycan biosynthetic process"/>
    <property type="evidence" value="ECO:0007669"/>
    <property type="project" value="UniProtKB-KW"/>
</dbReference>
<dbReference type="SUPFAM" id="SSF53955">
    <property type="entry name" value="Lysozyme-like"/>
    <property type="match status" value="1"/>
</dbReference>
<evidence type="ECO:0000256" key="8">
    <source>
        <dbReference type="ARBA" id="ARBA00022960"/>
    </source>
</evidence>
<dbReference type="GO" id="GO:0008658">
    <property type="term" value="F:penicillin binding"/>
    <property type="evidence" value="ECO:0007669"/>
    <property type="project" value="InterPro"/>
</dbReference>
<evidence type="ECO:0000256" key="2">
    <source>
        <dbReference type="ARBA" id="ARBA00007739"/>
    </source>
</evidence>
<dbReference type="GO" id="GO:0008360">
    <property type="term" value="P:regulation of cell shape"/>
    <property type="evidence" value="ECO:0007669"/>
    <property type="project" value="UniProtKB-KW"/>
</dbReference>
<feature type="compositionally biased region" description="Polar residues" evidence="14">
    <location>
        <begin position="785"/>
        <end position="797"/>
    </location>
</feature>
<dbReference type="InterPro" id="IPR001460">
    <property type="entry name" value="PCN-bd_Tpept"/>
</dbReference>
<dbReference type="NCBIfam" id="TIGR02074">
    <property type="entry name" value="PBP_1a_fam"/>
    <property type="match status" value="1"/>
</dbReference>
<dbReference type="GO" id="GO:0009002">
    <property type="term" value="F:serine-type D-Ala-D-Ala carboxypeptidase activity"/>
    <property type="evidence" value="ECO:0007669"/>
    <property type="project" value="UniProtKB-EC"/>
</dbReference>
<keyword evidence="7" id="KW-0378">Hydrolase</keyword>
<keyword evidence="5" id="KW-0328">Glycosyltransferase</keyword>
<feature type="compositionally biased region" description="Low complexity" evidence="14">
    <location>
        <begin position="710"/>
        <end position="726"/>
    </location>
</feature>
<evidence type="ECO:0000256" key="9">
    <source>
        <dbReference type="ARBA" id="ARBA00022984"/>
    </source>
</evidence>
<dbReference type="Gene3D" id="3.40.710.10">
    <property type="entry name" value="DD-peptidase/beta-lactamase superfamily"/>
    <property type="match status" value="1"/>
</dbReference>
<evidence type="ECO:0000256" key="6">
    <source>
        <dbReference type="ARBA" id="ARBA00022679"/>
    </source>
</evidence>
<keyword evidence="3" id="KW-0121">Carboxypeptidase</keyword>
<dbReference type="PANTHER" id="PTHR32282">
    <property type="entry name" value="BINDING PROTEIN TRANSPEPTIDASE, PUTATIVE-RELATED"/>
    <property type="match status" value="1"/>
</dbReference>
<name>A0A402CSM9_9BACT</name>
<dbReference type="InterPro" id="IPR050396">
    <property type="entry name" value="Glycosyltr_51/Transpeptidase"/>
</dbReference>
<keyword evidence="9" id="KW-0573">Peptidoglycan synthesis</keyword>
<keyword evidence="11" id="KW-0961">Cell wall biogenesis/degradation</keyword>
<evidence type="ECO:0000256" key="4">
    <source>
        <dbReference type="ARBA" id="ARBA00022670"/>
    </source>
</evidence>
<dbReference type="FunFam" id="1.10.3810.10:FF:000001">
    <property type="entry name" value="Penicillin-binding protein 1A"/>
    <property type="match status" value="1"/>
</dbReference>
<comment type="catalytic activity">
    <reaction evidence="12">
        <text>Preferential cleavage: (Ac)2-L-Lys-D-Ala-|-D-Ala. Also transpeptidation of peptidyl-alanyl moieties that are N-acyl substituents of D-alanine.</text>
        <dbReference type="EC" id="3.4.16.4"/>
    </reaction>
</comment>
<comment type="similarity">
    <text evidence="2">In the N-terminal section; belongs to the glycosyltransferase 51 family.</text>
</comment>
<dbReference type="Gene3D" id="1.10.3810.10">
    <property type="entry name" value="Biosynthetic peptidoglycan transglycosylase-like"/>
    <property type="match status" value="1"/>
</dbReference>
<keyword evidence="15" id="KW-0472">Membrane</keyword>
<dbReference type="Pfam" id="PF00912">
    <property type="entry name" value="Transgly"/>
    <property type="match status" value="1"/>
</dbReference>
<dbReference type="GO" id="GO:0071555">
    <property type="term" value="P:cell wall organization"/>
    <property type="evidence" value="ECO:0007669"/>
    <property type="project" value="UniProtKB-KW"/>
</dbReference>
<keyword evidence="8" id="KW-0133">Cell shape</keyword>
<evidence type="ECO:0000256" key="11">
    <source>
        <dbReference type="ARBA" id="ARBA00023316"/>
    </source>
</evidence>
<dbReference type="InterPro" id="IPR036950">
    <property type="entry name" value="PBP_transglycosylase"/>
</dbReference>
<dbReference type="Proteomes" id="UP000287394">
    <property type="component" value="Chromosome"/>
</dbReference>
<keyword evidence="15" id="KW-1133">Transmembrane helix</keyword>
<feature type="compositionally biased region" description="Polar residues" evidence="14">
    <location>
        <begin position="756"/>
        <end position="773"/>
    </location>
</feature>
<dbReference type="GO" id="GO:0008955">
    <property type="term" value="F:peptidoglycan glycosyltransferase activity"/>
    <property type="evidence" value="ECO:0007669"/>
    <property type="project" value="UniProtKB-EC"/>
</dbReference>
<evidence type="ECO:0000256" key="1">
    <source>
        <dbReference type="ARBA" id="ARBA00007090"/>
    </source>
</evidence>
<feature type="region of interest" description="Disordered" evidence="14">
    <location>
        <begin position="878"/>
        <end position="898"/>
    </location>
</feature>
<evidence type="ECO:0000313" key="17">
    <source>
        <dbReference type="Proteomes" id="UP000287394"/>
    </source>
</evidence>
<evidence type="ECO:0000256" key="10">
    <source>
        <dbReference type="ARBA" id="ARBA00023268"/>
    </source>
</evidence>
<feature type="transmembrane region" description="Helical" evidence="15">
    <location>
        <begin position="48"/>
        <end position="72"/>
    </location>
</feature>
<keyword evidence="10" id="KW-0511">Multifunctional enzyme</keyword>
<protein>
    <submittedName>
        <fullName evidence="16">Uncharacterized protein</fullName>
    </submittedName>
</protein>
<dbReference type="InterPro" id="IPR012338">
    <property type="entry name" value="Beta-lactam/transpept-like"/>
</dbReference>
<evidence type="ECO:0000256" key="13">
    <source>
        <dbReference type="ARBA" id="ARBA00049902"/>
    </source>
</evidence>
<evidence type="ECO:0000256" key="14">
    <source>
        <dbReference type="SAM" id="MobiDB-lite"/>
    </source>
</evidence>
<evidence type="ECO:0000256" key="7">
    <source>
        <dbReference type="ARBA" id="ARBA00022801"/>
    </source>
</evidence>
<keyword evidence="4" id="KW-0645">Protease</keyword>
<dbReference type="AlphaFoldDB" id="A0A402CSM9"/>
<keyword evidence="17" id="KW-1185">Reference proteome</keyword>
<dbReference type="KEGG" id="ccot:CCAX7_30810"/>
<feature type="compositionally biased region" description="Low complexity" evidence="14">
    <location>
        <begin position="682"/>
        <end position="693"/>
    </location>
</feature>
<dbReference type="PANTHER" id="PTHR32282:SF33">
    <property type="entry name" value="PEPTIDOGLYCAN GLYCOSYLTRANSFERASE"/>
    <property type="match status" value="1"/>
</dbReference>
<feature type="compositionally biased region" description="Basic and acidic residues" evidence="14">
    <location>
        <begin position="671"/>
        <end position="681"/>
    </location>
</feature>
<feature type="compositionally biased region" description="Polar residues" evidence="14">
    <location>
        <begin position="735"/>
        <end position="745"/>
    </location>
</feature>